<feature type="transmembrane region" description="Helical" evidence="6">
    <location>
        <begin position="227"/>
        <end position="247"/>
    </location>
</feature>
<dbReference type="PANTHER" id="PTHR43229:SF2">
    <property type="entry name" value="NODULATION PROTEIN J"/>
    <property type="match status" value="1"/>
</dbReference>
<organism evidence="8 9">
    <name type="scientific">Kineosporia babensis</name>
    <dbReference type="NCBI Taxonomy" id="499548"/>
    <lineage>
        <taxon>Bacteria</taxon>
        <taxon>Bacillati</taxon>
        <taxon>Actinomycetota</taxon>
        <taxon>Actinomycetes</taxon>
        <taxon>Kineosporiales</taxon>
        <taxon>Kineosporiaceae</taxon>
        <taxon>Kineosporia</taxon>
    </lineage>
</organism>
<dbReference type="InterPro" id="IPR051784">
    <property type="entry name" value="Nod_factor_ABC_transporter"/>
</dbReference>
<proteinExistence type="inferred from homology"/>
<keyword evidence="2 6" id="KW-0812">Transmembrane</keyword>
<protein>
    <recommendedName>
        <fullName evidence="6">Transport permease protein</fullName>
    </recommendedName>
</protein>
<evidence type="ECO:0000256" key="2">
    <source>
        <dbReference type="ARBA" id="ARBA00022692"/>
    </source>
</evidence>
<dbReference type="PIRSF" id="PIRSF006648">
    <property type="entry name" value="DrrB"/>
    <property type="match status" value="1"/>
</dbReference>
<accession>A0A9X1SVM7</accession>
<comment type="similarity">
    <text evidence="6">Belongs to the ABC-2 integral membrane protein family.</text>
</comment>
<feature type="domain" description="ABC transmembrane type-2" evidence="7">
    <location>
        <begin position="24"/>
        <end position="253"/>
    </location>
</feature>
<evidence type="ECO:0000256" key="1">
    <source>
        <dbReference type="ARBA" id="ARBA00004141"/>
    </source>
</evidence>
<dbReference type="EMBL" id="JAJOMB010000013">
    <property type="protein sequence ID" value="MCD5313824.1"/>
    <property type="molecule type" value="Genomic_DNA"/>
</dbReference>
<keyword evidence="6" id="KW-1003">Cell membrane</keyword>
<dbReference type="GO" id="GO:0140359">
    <property type="term" value="F:ABC-type transporter activity"/>
    <property type="evidence" value="ECO:0007669"/>
    <property type="project" value="InterPro"/>
</dbReference>
<dbReference type="PROSITE" id="PS51012">
    <property type="entry name" value="ABC_TM2"/>
    <property type="match status" value="1"/>
</dbReference>
<dbReference type="Pfam" id="PF01061">
    <property type="entry name" value="ABC2_membrane"/>
    <property type="match status" value="1"/>
</dbReference>
<evidence type="ECO:0000259" key="7">
    <source>
        <dbReference type="PROSITE" id="PS51012"/>
    </source>
</evidence>
<evidence type="ECO:0000313" key="9">
    <source>
        <dbReference type="Proteomes" id="UP001138997"/>
    </source>
</evidence>
<keyword evidence="4 6" id="KW-0472">Membrane</keyword>
<dbReference type="InterPro" id="IPR013525">
    <property type="entry name" value="ABC2_TM"/>
</dbReference>
<evidence type="ECO:0000256" key="6">
    <source>
        <dbReference type="RuleBase" id="RU361157"/>
    </source>
</evidence>
<feature type="transmembrane region" description="Helical" evidence="6">
    <location>
        <begin position="64"/>
        <end position="89"/>
    </location>
</feature>
<dbReference type="PRINTS" id="PR00164">
    <property type="entry name" value="ABC2TRNSPORT"/>
</dbReference>
<dbReference type="AlphaFoldDB" id="A0A9X1SVM7"/>
<evidence type="ECO:0000256" key="4">
    <source>
        <dbReference type="ARBA" id="ARBA00023136"/>
    </source>
</evidence>
<keyword evidence="5" id="KW-0046">Antibiotic resistance</keyword>
<comment type="subcellular location">
    <subcellularLocation>
        <location evidence="6">Cell membrane</location>
        <topology evidence="6">Multi-pass membrane protein</topology>
    </subcellularLocation>
    <subcellularLocation>
        <location evidence="1">Membrane</location>
        <topology evidence="1">Multi-pass membrane protein</topology>
    </subcellularLocation>
</comment>
<dbReference type="RefSeq" id="WP_231445499.1">
    <property type="nucleotide sequence ID" value="NZ_JAJOMB010000013.1"/>
</dbReference>
<reference evidence="8" key="1">
    <citation type="submission" date="2021-11" db="EMBL/GenBank/DDBJ databases">
        <title>Streptomyces corallinus and Kineosporia corallina sp. nov., two new coral-derived marine actinobacteria.</title>
        <authorList>
            <person name="Buangrab K."/>
            <person name="Sutthacheep M."/>
            <person name="Yeemin T."/>
            <person name="Harunari E."/>
            <person name="Igarashi Y."/>
            <person name="Sripreechasak P."/>
            <person name="Kanchanasin P."/>
            <person name="Tanasupawat S."/>
            <person name="Phongsopitanun W."/>
        </authorList>
    </citation>
    <scope>NUCLEOTIDE SEQUENCE</scope>
    <source>
        <strain evidence="8">JCM 31032</strain>
    </source>
</reference>
<evidence type="ECO:0000256" key="5">
    <source>
        <dbReference type="ARBA" id="ARBA00023251"/>
    </source>
</evidence>
<dbReference type="InterPro" id="IPR047817">
    <property type="entry name" value="ABC2_TM_bact-type"/>
</dbReference>
<name>A0A9X1SVM7_9ACTN</name>
<feature type="transmembrane region" description="Helical" evidence="6">
    <location>
        <begin position="24"/>
        <end position="44"/>
    </location>
</feature>
<evidence type="ECO:0000256" key="3">
    <source>
        <dbReference type="ARBA" id="ARBA00022989"/>
    </source>
</evidence>
<dbReference type="InterPro" id="IPR000412">
    <property type="entry name" value="ABC_2_transport"/>
</dbReference>
<sequence>MNNVWRDTWLTFERQMRLSLRNPIWVALGLIQPLMYLALFGPLLKPVVANTPGLPPGDEWQVFAPGLLVQLGLFGAAFVGFGLVAEYRAGVIERQRVSPASRVSLLAGRVLRDVVVIVVQTLLLLAAAVPFGLRAPIAGVLLSLLIVAGLGAAFASLSYGCALLLKSEDALAPLLNGLAMPLLLLSGILLPMSLAPGWLRRLSDVNPLKHTVDATRSFFTGDLTSSAALWGSLATIGLVAVSLWFGARTFRRESA</sequence>
<feature type="transmembrane region" description="Helical" evidence="6">
    <location>
        <begin position="110"/>
        <end position="131"/>
    </location>
</feature>
<dbReference type="PANTHER" id="PTHR43229">
    <property type="entry name" value="NODULATION PROTEIN J"/>
    <property type="match status" value="1"/>
</dbReference>
<dbReference type="GO" id="GO:0043190">
    <property type="term" value="C:ATP-binding cassette (ABC) transporter complex"/>
    <property type="evidence" value="ECO:0007669"/>
    <property type="project" value="InterPro"/>
</dbReference>
<feature type="transmembrane region" description="Helical" evidence="6">
    <location>
        <begin position="177"/>
        <end position="199"/>
    </location>
</feature>
<keyword evidence="3 6" id="KW-1133">Transmembrane helix</keyword>
<comment type="caution">
    <text evidence="8">The sequence shown here is derived from an EMBL/GenBank/DDBJ whole genome shotgun (WGS) entry which is preliminary data.</text>
</comment>
<evidence type="ECO:0000313" key="8">
    <source>
        <dbReference type="EMBL" id="MCD5313824.1"/>
    </source>
</evidence>
<keyword evidence="6" id="KW-0813">Transport</keyword>
<keyword evidence="9" id="KW-1185">Reference proteome</keyword>
<dbReference type="GO" id="GO:0046677">
    <property type="term" value="P:response to antibiotic"/>
    <property type="evidence" value="ECO:0007669"/>
    <property type="project" value="UniProtKB-KW"/>
</dbReference>
<feature type="transmembrane region" description="Helical" evidence="6">
    <location>
        <begin position="137"/>
        <end position="165"/>
    </location>
</feature>
<dbReference type="Proteomes" id="UP001138997">
    <property type="component" value="Unassembled WGS sequence"/>
</dbReference>
<gene>
    <name evidence="8" type="ORF">LR394_23225</name>
</gene>